<evidence type="ECO:0000259" key="8">
    <source>
        <dbReference type="PROSITE" id="PS51987"/>
    </source>
</evidence>
<accession>A0A543GH90</accession>
<dbReference type="PANTHER" id="PTHR43785">
    <property type="entry name" value="GAMMA-GLUTAMYLPUTRESCINE SYNTHETASE"/>
    <property type="match status" value="1"/>
</dbReference>
<sequence length="452" mass="49294">MARPGMLTLEQLRSSVEDGSIDTVLVAFTDMQGRLQGKRCAAQYFLDEVAPHAAEACNYLLAVDVEMNTVGGYAMSSWERGYGDFVLVPDMSTLRLVPWHEATALVLCDVQWTDGAPVVASPRQILRAQLDRLAAHGLTADVGTELEFMLFADSFDSAWRKGYHDLEPANLYNVDYSMLGTARVEPLLRRIRNGMTGAGMVVESAKGECNLGQHEIAFRYTDALATCDNHSIYKTGAKEIADQAGMALTFMAKYDQREGNSCHIHISLRGEDGPVSAGEGEHGFSKLFAHFVAGQQACLRELTYLFAPNINSYKRYAEGSFAPTAVEWGLDNRTCALRVVGHGPSLRVENRVPGGDVNPYLAVAALIAAGLHGIENELPLAPPFTGNAYQSSGSRVPTTLREAAELFAGSKVAETAFGTEVVEHYSNAARVELAAFDVAVTDWERRRGFERL</sequence>
<dbReference type="GO" id="GO:0006576">
    <property type="term" value="P:biogenic amine metabolic process"/>
    <property type="evidence" value="ECO:0007669"/>
    <property type="project" value="UniProtKB-ARBA"/>
</dbReference>
<comment type="caution">
    <text evidence="9">The sequence shown here is derived from an EMBL/GenBank/DDBJ whole genome shotgun (WGS) entry which is preliminary data.</text>
</comment>
<dbReference type="GO" id="GO:0006542">
    <property type="term" value="P:glutamine biosynthetic process"/>
    <property type="evidence" value="ECO:0007669"/>
    <property type="project" value="InterPro"/>
</dbReference>
<evidence type="ECO:0000256" key="3">
    <source>
        <dbReference type="ARBA" id="ARBA00022741"/>
    </source>
</evidence>
<feature type="domain" description="GS catalytic" evidence="8">
    <location>
        <begin position="122"/>
        <end position="452"/>
    </location>
</feature>
<dbReference type="PANTHER" id="PTHR43785:SF12">
    <property type="entry name" value="TYPE-1 GLUTAMINE SYNTHETASE 2"/>
    <property type="match status" value="1"/>
</dbReference>
<dbReference type="Pfam" id="PF00120">
    <property type="entry name" value="Gln-synt_C"/>
    <property type="match status" value="1"/>
</dbReference>
<evidence type="ECO:0000256" key="2">
    <source>
        <dbReference type="ARBA" id="ARBA00022598"/>
    </source>
</evidence>
<proteinExistence type="inferred from homology"/>
<dbReference type="Gene3D" id="3.10.20.70">
    <property type="entry name" value="Glutamine synthetase, N-terminal domain"/>
    <property type="match status" value="1"/>
</dbReference>
<comment type="similarity">
    <text evidence="1 5 6">Belongs to the glutamine synthetase family.</text>
</comment>
<dbReference type="PROSITE" id="PS51987">
    <property type="entry name" value="GS_CATALYTIC"/>
    <property type="match status" value="1"/>
</dbReference>
<dbReference type="FunFam" id="3.10.20.70:FF:000015">
    <property type="entry name" value="Putative glutamine synthetase"/>
    <property type="match status" value="1"/>
</dbReference>
<reference evidence="9 10" key="1">
    <citation type="submission" date="2019-06" db="EMBL/GenBank/DDBJ databases">
        <title>Sequencing the genomes of 1000 actinobacteria strains.</title>
        <authorList>
            <person name="Klenk H.-P."/>
        </authorList>
    </citation>
    <scope>NUCLEOTIDE SEQUENCE [LARGE SCALE GENOMIC DNA]</scope>
    <source>
        <strain evidence="9 10">DSM 45511</strain>
    </source>
</reference>
<dbReference type="PROSITE" id="PS51986">
    <property type="entry name" value="GS_BETA_GRASP"/>
    <property type="match status" value="1"/>
</dbReference>
<dbReference type="GO" id="GO:0005524">
    <property type="term" value="F:ATP binding"/>
    <property type="evidence" value="ECO:0007669"/>
    <property type="project" value="UniProtKB-KW"/>
</dbReference>
<dbReference type="SMART" id="SM01230">
    <property type="entry name" value="Gln-synt_C"/>
    <property type="match status" value="1"/>
</dbReference>
<dbReference type="Proteomes" id="UP000319818">
    <property type="component" value="Unassembled WGS sequence"/>
</dbReference>
<evidence type="ECO:0000313" key="9">
    <source>
        <dbReference type="EMBL" id="TQM45447.1"/>
    </source>
</evidence>
<keyword evidence="10" id="KW-1185">Reference proteome</keyword>
<protein>
    <submittedName>
        <fullName evidence="9">Glutamine synthetase</fullName>
    </submittedName>
</protein>
<evidence type="ECO:0000256" key="1">
    <source>
        <dbReference type="ARBA" id="ARBA00009897"/>
    </source>
</evidence>
<keyword evidence="4" id="KW-0067">ATP-binding</keyword>
<evidence type="ECO:0000256" key="4">
    <source>
        <dbReference type="ARBA" id="ARBA00022840"/>
    </source>
</evidence>
<dbReference type="SUPFAM" id="SSF54368">
    <property type="entry name" value="Glutamine synthetase, N-terminal domain"/>
    <property type="match status" value="1"/>
</dbReference>
<dbReference type="InterPro" id="IPR008147">
    <property type="entry name" value="Gln_synt_N"/>
</dbReference>
<gene>
    <name evidence="9" type="ORF">FB388_2847</name>
</gene>
<dbReference type="Gene3D" id="3.30.590.10">
    <property type="entry name" value="Glutamine synthetase/guanido kinase, catalytic domain"/>
    <property type="match status" value="1"/>
</dbReference>
<keyword evidence="2" id="KW-0436">Ligase</keyword>
<dbReference type="InterPro" id="IPR008146">
    <property type="entry name" value="Gln_synth_cat_dom"/>
</dbReference>
<name>A0A543GH90_9PSEU</name>
<dbReference type="InterPro" id="IPR036651">
    <property type="entry name" value="Gln_synt_N_sf"/>
</dbReference>
<dbReference type="GO" id="GO:0042402">
    <property type="term" value="P:biogenic amine catabolic process"/>
    <property type="evidence" value="ECO:0007669"/>
    <property type="project" value="UniProtKB-ARBA"/>
</dbReference>
<dbReference type="OrthoDB" id="9807095at2"/>
<dbReference type="FunFam" id="3.30.590.10:FF:000005">
    <property type="entry name" value="Probable glutamine synthetase"/>
    <property type="match status" value="1"/>
</dbReference>
<organism evidence="9 10">
    <name type="scientific">Pseudonocardia cypriaca</name>
    <dbReference type="NCBI Taxonomy" id="882449"/>
    <lineage>
        <taxon>Bacteria</taxon>
        <taxon>Bacillati</taxon>
        <taxon>Actinomycetota</taxon>
        <taxon>Actinomycetes</taxon>
        <taxon>Pseudonocardiales</taxon>
        <taxon>Pseudonocardiaceae</taxon>
        <taxon>Pseudonocardia</taxon>
    </lineage>
</organism>
<evidence type="ECO:0000256" key="5">
    <source>
        <dbReference type="PROSITE-ProRule" id="PRU01330"/>
    </source>
</evidence>
<evidence type="ECO:0000259" key="7">
    <source>
        <dbReference type="PROSITE" id="PS51986"/>
    </source>
</evidence>
<evidence type="ECO:0000313" key="10">
    <source>
        <dbReference type="Proteomes" id="UP000319818"/>
    </source>
</evidence>
<keyword evidence="3" id="KW-0547">Nucleotide-binding</keyword>
<dbReference type="SUPFAM" id="SSF55931">
    <property type="entry name" value="Glutamine synthetase/guanido kinase"/>
    <property type="match status" value="1"/>
</dbReference>
<evidence type="ECO:0000256" key="6">
    <source>
        <dbReference type="RuleBase" id="RU000384"/>
    </source>
</evidence>
<dbReference type="AlphaFoldDB" id="A0A543GH90"/>
<dbReference type="InterPro" id="IPR014746">
    <property type="entry name" value="Gln_synth/guanido_kin_cat_dom"/>
</dbReference>
<dbReference type="GO" id="GO:0004356">
    <property type="term" value="F:glutamine synthetase activity"/>
    <property type="evidence" value="ECO:0007669"/>
    <property type="project" value="InterPro"/>
</dbReference>
<feature type="domain" description="GS beta-grasp" evidence="7">
    <location>
        <begin position="19"/>
        <end position="115"/>
    </location>
</feature>
<dbReference type="EMBL" id="VFPH01000001">
    <property type="protein sequence ID" value="TQM45447.1"/>
    <property type="molecule type" value="Genomic_DNA"/>
</dbReference>